<keyword evidence="2" id="KW-1185">Reference proteome</keyword>
<dbReference type="EMBL" id="CP000774">
    <property type="protein sequence ID" value="ABS64456.1"/>
    <property type="molecule type" value="Genomic_DNA"/>
</dbReference>
<dbReference type="Gene3D" id="1.25.40.10">
    <property type="entry name" value="Tetratricopeptide repeat domain"/>
    <property type="match status" value="1"/>
</dbReference>
<sequence>MARMQLDTLERGELAAEGGKCDALYNLGLMYSTGNGVEVDLVTAHKWFNLAAMQGSLPARTCRAELTVEMTPAQIAEAQRQAREWLTTQ</sequence>
<dbReference type="InterPro" id="IPR011990">
    <property type="entry name" value="TPR-like_helical_dom_sf"/>
</dbReference>
<reference evidence="1 2" key="1">
    <citation type="journal article" date="2011" name="Stand. Genomic Sci.">
        <title>Complete genome sequence of Parvibaculum lavamentivorans type strain (DS-1(T)).</title>
        <authorList>
            <person name="Schleheck D."/>
            <person name="Weiss M."/>
            <person name="Pitluck S."/>
            <person name="Bruce D."/>
            <person name="Land M.L."/>
            <person name="Han S."/>
            <person name="Saunders E."/>
            <person name="Tapia R."/>
            <person name="Detter C."/>
            <person name="Brettin T."/>
            <person name="Han J."/>
            <person name="Woyke T."/>
            <person name="Goodwin L."/>
            <person name="Pennacchio L."/>
            <person name="Nolan M."/>
            <person name="Cook A.M."/>
            <person name="Kjelleberg S."/>
            <person name="Thomas T."/>
        </authorList>
    </citation>
    <scope>NUCLEOTIDE SEQUENCE [LARGE SCALE GENOMIC DNA]</scope>
    <source>
        <strain evidence="2">DS-1 / DSM 13023 / NCIMB 13966</strain>
    </source>
</reference>
<dbReference type="SMART" id="SM00671">
    <property type="entry name" value="SEL1"/>
    <property type="match status" value="1"/>
</dbReference>
<protein>
    <submittedName>
        <fullName evidence="1">Sel1 domain protein repeat-containing protein</fullName>
    </submittedName>
</protein>
<dbReference type="Proteomes" id="UP000006377">
    <property type="component" value="Chromosome"/>
</dbReference>
<organism evidence="1 2">
    <name type="scientific">Parvibaculum lavamentivorans (strain DS-1 / DSM 13023 / NCIMB 13966)</name>
    <dbReference type="NCBI Taxonomy" id="402881"/>
    <lineage>
        <taxon>Bacteria</taxon>
        <taxon>Pseudomonadati</taxon>
        <taxon>Pseudomonadota</taxon>
        <taxon>Alphaproteobacteria</taxon>
        <taxon>Hyphomicrobiales</taxon>
        <taxon>Parvibaculaceae</taxon>
        <taxon>Parvibaculum</taxon>
    </lineage>
</organism>
<proteinExistence type="predicted"/>
<dbReference type="RefSeq" id="WP_012111770.1">
    <property type="nucleotide sequence ID" value="NC_009719.1"/>
</dbReference>
<dbReference type="OrthoDB" id="5321503at2"/>
<gene>
    <name evidence="1" type="ordered locus">Plav_2849</name>
</gene>
<dbReference type="Pfam" id="PF08238">
    <property type="entry name" value="Sel1"/>
    <property type="match status" value="1"/>
</dbReference>
<dbReference type="AlphaFoldDB" id="A7HX23"/>
<evidence type="ECO:0000313" key="1">
    <source>
        <dbReference type="EMBL" id="ABS64456.1"/>
    </source>
</evidence>
<dbReference type="eggNOG" id="COG0790">
    <property type="taxonomic scope" value="Bacteria"/>
</dbReference>
<dbReference type="HOGENOM" id="CLU_146682_1_0_5"/>
<dbReference type="InterPro" id="IPR006597">
    <property type="entry name" value="Sel1-like"/>
</dbReference>
<name>A7HX23_PARL1</name>
<dbReference type="KEGG" id="pla:Plav_2849"/>
<dbReference type="SUPFAM" id="SSF81901">
    <property type="entry name" value="HCP-like"/>
    <property type="match status" value="1"/>
</dbReference>
<dbReference type="STRING" id="402881.Plav_2849"/>
<accession>A7HX23</accession>
<evidence type="ECO:0000313" key="2">
    <source>
        <dbReference type="Proteomes" id="UP000006377"/>
    </source>
</evidence>